<keyword evidence="9 14" id="KW-0012">Acyltransferase</keyword>
<evidence type="ECO:0000256" key="8">
    <source>
        <dbReference type="ARBA" id="ARBA00023268"/>
    </source>
</evidence>
<evidence type="ECO:0000256" key="14">
    <source>
        <dbReference type="HAMAP-Rule" id="MF_01815"/>
    </source>
</evidence>
<dbReference type="Gene3D" id="3.40.47.10">
    <property type="match status" value="1"/>
</dbReference>
<dbReference type="GO" id="GO:0005737">
    <property type="term" value="C:cytoplasm"/>
    <property type="evidence" value="ECO:0007669"/>
    <property type="project" value="UniProtKB-SubCell"/>
</dbReference>
<dbReference type="InterPro" id="IPR016039">
    <property type="entry name" value="Thiolase-like"/>
</dbReference>
<dbReference type="Pfam" id="PF08541">
    <property type="entry name" value="ACP_syn_III_C"/>
    <property type="match status" value="1"/>
</dbReference>
<comment type="similarity">
    <text evidence="2 14">Belongs to the thiolase-like superfamily. FabH family.</text>
</comment>
<proteinExistence type="inferred from homology"/>
<dbReference type="InterPro" id="IPR004655">
    <property type="entry name" value="FabH"/>
</dbReference>
<keyword evidence="6 14" id="KW-0443">Lipid metabolism</keyword>
<evidence type="ECO:0000256" key="2">
    <source>
        <dbReference type="ARBA" id="ARBA00008642"/>
    </source>
</evidence>
<comment type="catalytic activity">
    <reaction evidence="13">
        <text>3-methylbutanoyl-CoA + malonyl-[ACP] + H(+) = 5-methyl-3-oxohexanoyl-[ACP] + CO2 + CoA</text>
        <dbReference type="Rhea" id="RHEA:42272"/>
        <dbReference type="Rhea" id="RHEA-COMP:9623"/>
        <dbReference type="Rhea" id="RHEA-COMP:9941"/>
        <dbReference type="ChEBI" id="CHEBI:15378"/>
        <dbReference type="ChEBI" id="CHEBI:16526"/>
        <dbReference type="ChEBI" id="CHEBI:57287"/>
        <dbReference type="ChEBI" id="CHEBI:57345"/>
        <dbReference type="ChEBI" id="CHEBI:78449"/>
        <dbReference type="ChEBI" id="CHEBI:78822"/>
        <dbReference type="EC" id="2.3.1.300"/>
    </reaction>
    <physiologicalReaction direction="left-to-right" evidence="13">
        <dbReference type="Rhea" id="RHEA:42273"/>
    </physiologicalReaction>
</comment>
<evidence type="ECO:0000313" key="18">
    <source>
        <dbReference type="Proteomes" id="UP000185860"/>
    </source>
</evidence>
<evidence type="ECO:0000256" key="13">
    <source>
        <dbReference type="ARBA" id="ARBA00052985"/>
    </source>
</evidence>
<dbReference type="PANTHER" id="PTHR43091">
    <property type="entry name" value="3-OXOACYL-[ACYL-CARRIER-PROTEIN] SYNTHASE"/>
    <property type="match status" value="1"/>
</dbReference>
<keyword evidence="8 14" id="KW-0511">Multifunctional enzyme</keyword>
<feature type="domain" description="Beta-ketoacyl-[acyl-carrier-protein] synthase III N-terminal" evidence="16">
    <location>
        <begin position="111"/>
        <end position="180"/>
    </location>
</feature>
<feature type="active site" evidence="14">
    <location>
        <position position="274"/>
    </location>
</feature>
<feature type="domain" description="Beta-ketoacyl-[acyl-carrier-protein] synthase III C-terminal" evidence="15">
    <location>
        <begin position="259"/>
        <end position="347"/>
    </location>
</feature>
<dbReference type="AlphaFoldDB" id="A0A1U7IEC0"/>
<dbReference type="Proteomes" id="UP000185860">
    <property type="component" value="Unassembled WGS sequence"/>
</dbReference>
<dbReference type="InterPro" id="IPR013751">
    <property type="entry name" value="ACP_syn_III_N"/>
</dbReference>
<comment type="pathway">
    <text evidence="1 14">Lipid metabolism; fatty acid biosynthesis.</text>
</comment>
<name>A0A1U7IEC0_9CYAN</name>
<evidence type="ECO:0000256" key="4">
    <source>
        <dbReference type="ARBA" id="ARBA00022679"/>
    </source>
</evidence>
<dbReference type="SUPFAM" id="SSF53901">
    <property type="entry name" value="Thiolase-like"/>
    <property type="match status" value="1"/>
</dbReference>
<comment type="domain">
    <text evidence="14">The last Arg residue of the ACP-binding site is essential for the weak association between ACP/AcpP and FabH.</text>
</comment>
<reference evidence="17 18" key="1">
    <citation type="submission" date="2016-11" db="EMBL/GenBank/DDBJ databases">
        <title>Draft Genome Sequences of Nine Cyanobacterial Strains from Diverse Habitats.</title>
        <authorList>
            <person name="Zhu T."/>
            <person name="Hou S."/>
            <person name="Lu X."/>
            <person name="Hess W.R."/>
        </authorList>
    </citation>
    <scope>NUCLEOTIDE SEQUENCE [LARGE SCALE GENOMIC DNA]</scope>
    <source>
        <strain evidence="17 18">IAM M-71</strain>
    </source>
</reference>
<evidence type="ECO:0000256" key="11">
    <source>
        <dbReference type="ARBA" id="ARBA00052407"/>
    </source>
</evidence>
<accession>A0A1U7IEC0</accession>
<feature type="active site" evidence="14">
    <location>
        <position position="117"/>
    </location>
</feature>
<dbReference type="UniPathway" id="UPA00094"/>
<dbReference type="EC" id="2.3.1.180" evidence="14"/>
<gene>
    <name evidence="14" type="primary">fabH</name>
    <name evidence="17" type="ORF">NIES2119_20835</name>
</gene>
<comment type="caution">
    <text evidence="17">The sequence shown here is derived from an EMBL/GenBank/DDBJ whole genome shotgun (WGS) entry which is preliminary data.</text>
</comment>
<dbReference type="CDD" id="cd00830">
    <property type="entry name" value="KAS_III"/>
    <property type="match status" value="1"/>
</dbReference>
<comment type="catalytic activity">
    <reaction evidence="11">
        <text>(2S)-2-methylbutanoyl-CoA + malonyl-[ACP] + H(+) = (4S)-4-methyl-3-oxohexanoyl-[ACP] + CO2 + CoA</text>
        <dbReference type="Rhea" id="RHEA:42276"/>
        <dbReference type="Rhea" id="RHEA-COMP:9623"/>
        <dbReference type="Rhea" id="RHEA-COMP:17148"/>
        <dbReference type="ChEBI" id="CHEBI:15378"/>
        <dbReference type="ChEBI" id="CHEBI:16526"/>
        <dbReference type="ChEBI" id="CHEBI:57287"/>
        <dbReference type="ChEBI" id="CHEBI:78449"/>
        <dbReference type="ChEBI" id="CHEBI:88166"/>
        <dbReference type="ChEBI" id="CHEBI:167462"/>
        <dbReference type="EC" id="2.3.1.300"/>
    </reaction>
    <physiologicalReaction direction="left-to-right" evidence="11">
        <dbReference type="Rhea" id="RHEA:42277"/>
    </physiologicalReaction>
</comment>
<dbReference type="RefSeq" id="WP_073595433.1">
    <property type="nucleotide sequence ID" value="NZ_MRCE01000023.1"/>
</dbReference>
<evidence type="ECO:0000259" key="16">
    <source>
        <dbReference type="Pfam" id="PF08545"/>
    </source>
</evidence>
<dbReference type="GO" id="GO:0006633">
    <property type="term" value="P:fatty acid biosynthetic process"/>
    <property type="evidence" value="ECO:0007669"/>
    <property type="project" value="UniProtKB-UniRule"/>
</dbReference>
<dbReference type="PANTHER" id="PTHR43091:SF1">
    <property type="entry name" value="BETA-KETOACYL-[ACYL-CARRIER-PROTEIN] SYNTHASE III, CHLOROPLASTIC"/>
    <property type="match status" value="1"/>
</dbReference>
<protein>
    <recommendedName>
        <fullName evidence="14">Beta-ketoacyl-[acyl-carrier-protein] synthase III</fullName>
        <shortName evidence="14">Beta-ketoacyl-ACP synthase III</shortName>
        <shortName evidence="14">KAS III</shortName>
        <ecNumber evidence="14">2.3.1.180</ecNumber>
    </recommendedName>
    <alternativeName>
        <fullName evidence="14">3-oxoacyl-[acyl-carrier-protein] synthase 3</fullName>
    </alternativeName>
    <alternativeName>
        <fullName evidence="14">3-oxoacyl-[acyl-carrier-protein] synthase III</fullName>
    </alternativeName>
</protein>
<dbReference type="InterPro" id="IPR013747">
    <property type="entry name" value="ACP_syn_III_C"/>
</dbReference>
<evidence type="ECO:0000256" key="6">
    <source>
        <dbReference type="ARBA" id="ARBA00023098"/>
    </source>
</evidence>
<comment type="catalytic activity">
    <reaction evidence="12">
        <text>2-methylpropanoyl-CoA + malonyl-[ACP] + H(+) = 4-methyl-3-oxopentanoyl-[ACP] + CO2 + CoA</text>
        <dbReference type="Rhea" id="RHEA:42268"/>
        <dbReference type="Rhea" id="RHEA-COMP:9623"/>
        <dbReference type="Rhea" id="RHEA-COMP:9940"/>
        <dbReference type="ChEBI" id="CHEBI:15378"/>
        <dbReference type="ChEBI" id="CHEBI:16526"/>
        <dbReference type="ChEBI" id="CHEBI:57287"/>
        <dbReference type="ChEBI" id="CHEBI:57338"/>
        <dbReference type="ChEBI" id="CHEBI:78449"/>
        <dbReference type="ChEBI" id="CHEBI:78820"/>
        <dbReference type="EC" id="2.3.1.300"/>
    </reaction>
    <physiologicalReaction direction="left-to-right" evidence="12">
        <dbReference type="Rhea" id="RHEA:42269"/>
    </physiologicalReaction>
</comment>
<dbReference type="Pfam" id="PF08545">
    <property type="entry name" value="ACP_syn_III"/>
    <property type="match status" value="1"/>
</dbReference>
<dbReference type="GO" id="GO:0033818">
    <property type="term" value="F:beta-ketoacyl-acyl-carrier-protein synthase III activity"/>
    <property type="evidence" value="ECO:0007669"/>
    <property type="project" value="UniProtKB-UniRule"/>
</dbReference>
<evidence type="ECO:0000256" key="10">
    <source>
        <dbReference type="ARBA" id="ARBA00051096"/>
    </source>
</evidence>
<dbReference type="HAMAP" id="MF_01815">
    <property type="entry name" value="FabH"/>
    <property type="match status" value="1"/>
</dbReference>
<dbReference type="NCBIfam" id="TIGR00747">
    <property type="entry name" value="fabH"/>
    <property type="match status" value="1"/>
</dbReference>
<comment type="catalytic activity">
    <reaction evidence="10">
        <text>malonyl-[ACP] + acetyl-CoA + H(+) = 3-oxobutanoyl-[ACP] + CO2 + CoA</text>
        <dbReference type="Rhea" id="RHEA:12080"/>
        <dbReference type="Rhea" id="RHEA-COMP:9623"/>
        <dbReference type="Rhea" id="RHEA-COMP:9625"/>
        <dbReference type="ChEBI" id="CHEBI:15378"/>
        <dbReference type="ChEBI" id="CHEBI:16526"/>
        <dbReference type="ChEBI" id="CHEBI:57287"/>
        <dbReference type="ChEBI" id="CHEBI:57288"/>
        <dbReference type="ChEBI" id="CHEBI:78449"/>
        <dbReference type="ChEBI" id="CHEBI:78450"/>
        <dbReference type="EC" id="2.3.1.180"/>
    </reaction>
    <physiologicalReaction direction="left-to-right" evidence="10">
        <dbReference type="Rhea" id="RHEA:12081"/>
    </physiologicalReaction>
</comment>
<keyword evidence="5 14" id="KW-0276">Fatty acid metabolism</keyword>
<sequence length="349" mass="37192">MLQQFGKGVAITGSGAATPAVSLTNQDLSQIVDTSDEWISSRTGIQQRRLAMPGQSLCELASIAGENAIAMAGIAPEDIDLIILATSTADDLFGTASQIQGKIGATKAVAFDLTAACSGFVFALVTGAQFIRNGVYRNVLLIGGDVLSRWVDWSDRRTCILFGDGAGAVVMQAVESDVADSEVSDTANATLRDRLLGFEIRSDGTQNHYLNLSYKGEAKELIAGVSVEQGNFQPITMNGQEVYRFAVKRVPEVIEKALFRANLTVDQVDWLILHQANQRILDAVAQRLKIPPEKVISNLANYGNTSAASIPIALDEAVREGKIKVGDTIATAGFGAGLTWGAAIFQWGK</sequence>
<evidence type="ECO:0000256" key="7">
    <source>
        <dbReference type="ARBA" id="ARBA00023160"/>
    </source>
</evidence>
<dbReference type="GO" id="GO:0004315">
    <property type="term" value="F:3-oxoacyl-[acyl-carrier-protein] synthase activity"/>
    <property type="evidence" value="ECO:0007669"/>
    <property type="project" value="InterPro"/>
</dbReference>
<dbReference type="NCBIfam" id="NF006829">
    <property type="entry name" value="PRK09352.1"/>
    <property type="match status" value="1"/>
</dbReference>
<keyword evidence="7 14" id="KW-0275">Fatty acid biosynthesis</keyword>
<evidence type="ECO:0000256" key="5">
    <source>
        <dbReference type="ARBA" id="ARBA00022832"/>
    </source>
</evidence>
<evidence type="ECO:0000259" key="15">
    <source>
        <dbReference type="Pfam" id="PF08541"/>
    </source>
</evidence>
<keyword evidence="14" id="KW-0963">Cytoplasm</keyword>
<dbReference type="STRING" id="454136.NIES2119_20835"/>
<dbReference type="OrthoDB" id="9815506at2"/>
<comment type="subunit">
    <text evidence="14">Homodimer.</text>
</comment>
<evidence type="ECO:0000256" key="12">
    <source>
        <dbReference type="ARBA" id="ARBA00052467"/>
    </source>
</evidence>
<dbReference type="FunFam" id="3.40.47.10:FF:000004">
    <property type="entry name" value="3-oxoacyl-[acyl-carrier-protein] synthase 3"/>
    <property type="match status" value="1"/>
</dbReference>
<dbReference type="EMBL" id="MRCE01000023">
    <property type="protein sequence ID" value="OKH35225.1"/>
    <property type="molecule type" value="Genomic_DNA"/>
</dbReference>
<organism evidence="17 18">
    <name type="scientific">[Phormidium ambiguum] IAM M-71</name>
    <dbReference type="NCBI Taxonomy" id="454136"/>
    <lineage>
        <taxon>Bacteria</taxon>
        <taxon>Bacillati</taxon>
        <taxon>Cyanobacteriota</taxon>
        <taxon>Cyanophyceae</taxon>
        <taxon>Oscillatoriophycideae</taxon>
        <taxon>Aerosakkonematales</taxon>
        <taxon>Aerosakkonemataceae</taxon>
        <taxon>Floridanema</taxon>
    </lineage>
</organism>
<evidence type="ECO:0000256" key="9">
    <source>
        <dbReference type="ARBA" id="ARBA00023315"/>
    </source>
</evidence>
<feature type="region of interest" description="ACP-binding" evidence="14">
    <location>
        <begin position="275"/>
        <end position="279"/>
    </location>
</feature>
<evidence type="ECO:0000256" key="1">
    <source>
        <dbReference type="ARBA" id="ARBA00005194"/>
    </source>
</evidence>
<evidence type="ECO:0000256" key="3">
    <source>
        <dbReference type="ARBA" id="ARBA00022516"/>
    </source>
</evidence>
<comment type="subcellular location">
    <subcellularLocation>
        <location evidence="14">Cytoplasm</location>
    </subcellularLocation>
</comment>
<comment type="function">
    <text evidence="14">Catalyzes the condensation reaction of fatty acid synthesis by the addition to an acyl acceptor of two carbons from malonyl-ACP. Catalyzes the first condensation reaction which initiates fatty acid synthesis and may therefore play a role in governing the total rate of fatty acid production. Possesses both acetoacetyl-ACP synthase and acetyl transacylase activities. Its substrate specificity determines the biosynthesis of branched-chain and/or straight-chain of fatty acids.</text>
</comment>
<keyword evidence="4 14" id="KW-0808">Transferase</keyword>
<feature type="active site" evidence="14">
    <location>
        <position position="304"/>
    </location>
</feature>
<keyword evidence="3 14" id="KW-0444">Lipid biosynthesis</keyword>
<evidence type="ECO:0000313" key="17">
    <source>
        <dbReference type="EMBL" id="OKH35225.1"/>
    </source>
</evidence>